<proteinExistence type="predicted"/>
<gene>
    <name evidence="1" type="ordered locus">AciX8_2777</name>
</gene>
<keyword evidence="2" id="KW-1185">Reference proteome</keyword>
<dbReference type="Proteomes" id="UP000007113">
    <property type="component" value="Chromosome"/>
</dbReference>
<reference evidence="1 2" key="1">
    <citation type="submission" date="2011-11" db="EMBL/GenBank/DDBJ databases">
        <title>Complete sequence of Granulicella mallensis MP5ACTX8.</title>
        <authorList>
            <consortium name="US DOE Joint Genome Institute"/>
            <person name="Lucas S."/>
            <person name="Copeland A."/>
            <person name="Lapidus A."/>
            <person name="Cheng J.-F."/>
            <person name="Goodwin L."/>
            <person name="Pitluck S."/>
            <person name="Peters L."/>
            <person name="Lu M."/>
            <person name="Detter J.C."/>
            <person name="Han C."/>
            <person name="Tapia R."/>
            <person name="Land M."/>
            <person name="Hauser L."/>
            <person name="Kyrpides N."/>
            <person name="Ivanova N."/>
            <person name="Mikhailova N."/>
            <person name="Pagani I."/>
            <person name="Rawat S."/>
            <person name="Mannisto M."/>
            <person name="Haggblom M."/>
            <person name="Woyke T."/>
        </authorList>
    </citation>
    <scope>NUCLEOTIDE SEQUENCE [LARGE SCALE GENOMIC DNA]</scope>
    <source>
        <strain evidence="2">ATCC BAA-1857 / DSM 23137 / MP5ACTX8</strain>
    </source>
</reference>
<dbReference type="KEGG" id="gma:AciX8_2777"/>
<dbReference type="HOGENOM" id="CLU_2508065_0_0_0"/>
<accession>G8NNY3</accession>
<dbReference type="AlphaFoldDB" id="G8NNY3"/>
<protein>
    <submittedName>
        <fullName evidence="1">Uncharacterized protein</fullName>
    </submittedName>
</protein>
<evidence type="ECO:0000313" key="2">
    <source>
        <dbReference type="Proteomes" id="UP000007113"/>
    </source>
</evidence>
<sequence length="85" mass="9255">MGGLVAFRFDDIERKAMPVLHAGGTKNRSQATGCPALLSDYFANVVGGHAEAKHRGALGIGRVNMNRFGIIYQRSCYLEHQGLHV</sequence>
<name>G8NNY3_GRAMM</name>
<evidence type="ECO:0000313" key="1">
    <source>
        <dbReference type="EMBL" id="AEU37087.1"/>
    </source>
</evidence>
<dbReference type="STRING" id="682795.AciX8_2777"/>
<dbReference type="EMBL" id="CP003130">
    <property type="protein sequence ID" value="AEU37087.1"/>
    <property type="molecule type" value="Genomic_DNA"/>
</dbReference>
<organism evidence="1 2">
    <name type="scientific">Granulicella mallensis (strain ATCC BAA-1857 / DSM 23137 / MP5ACTX8)</name>
    <dbReference type="NCBI Taxonomy" id="682795"/>
    <lineage>
        <taxon>Bacteria</taxon>
        <taxon>Pseudomonadati</taxon>
        <taxon>Acidobacteriota</taxon>
        <taxon>Terriglobia</taxon>
        <taxon>Terriglobales</taxon>
        <taxon>Acidobacteriaceae</taxon>
        <taxon>Granulicella</taxon>
    </lineage>
</organism>